<sequence length="575" mass="62909">MLNKNNLCAPWKRPRLTSCDRIGCGDVLSCWRVASSVITPVAEREWAMALRRRSALFGSLSAMALAARPGFATENATLRIGARAPITSIDPQFFSYSPNIAVGHMMFETLVRVDEQLNPKPGLAESWRPLGRDKWEFKLRSGIRFHNGESFDAEDVAFSIARIPQIPNSPSPFTLYIREIKRVEVIDPLTLHFHTDGPAPLVPVNLRNIFMLSRKIHGSATTNDFNDGRAAIGTGPFRFVSFENKERVVMTRHDTYWGERPAWQRVEYRPVPSDPARSAALISGDLDLIADVAAADLPRLRGDRNLGVAEALSRAMVYIGLNFSEGAAPQMTATDGSTLASNPLRDLRVRRALSLAIDRAAIAERIMGGAAEPTLQPSPAGAFGHDPQLTAFQPDLREARALLAAAGYPDGFRIVLSAPSDTIANGSRIAQAIGQMWTRIGIRPEVETQPGASLKARADRQELGAWLQTLIASGGEPSPIIIAGLATFSRASGYGSYNSGRYSNPELDGLLREGLGELDDARREEIFRRIARIIAGDLGVIPLHTPKLSWAMRGNLGFRARADGSTRAQNVFRRS</sequence>
<dbReference type="SUPFAM" id="SSF53850">
    <property type="entry name" value="Periplasmic binding protein-like II"/>
    <property type="match status" value="1"/>
</dbReference>
<dbReference type="Pfam" id="PF00496">
    <property type="entry name" value="SBP_bac_5"/>
    <property type="match status" value="1"/>
</dbReference>
<organism evidence="6 7">
    <name type="scientific">Falsiroseomonas selenitidurans</name>
    <dbReference type="NCBI Taxonomy" id="2716335"/>
    <lineage>
        <taxon>Bacteria</taxon>
        <taxon>Pseudomonadati</taxon>
        <taxon>Pseudomonadota</taxon>
        <taxon>Alphaproteobacteria</taxon>
        <taxon>Acetobacterales</taxon>
        <taxon>Roseomonadaceae</taxon>
        <taxon>Falsiroseomonas</taxon>
    </lineage>
</organism>
<dbReference type="Gene3D" id="3.40.190.10">
    <property type="entry name" value="Periplasmic binding protein-like II"/>
    <property type="match status" value="1"/>
</dbReference>
<dbReference type="InterPro" id="IPR030678">
    <property type="entry name" value="Peptide/Ni-bd"/>
</dbReference>
<protein>
    <submittedName>
        <fullName evidence="6">ABC transporter substrate-binding protein</fullName>
    </submittedName>
</protein>
<proteinExistence type="inferred from homology"/>
<evidence type="ECO:0000256" key="1">
    <source>
        <dbReference type="ARBA" id="ARBA00004418"/>
    </source>
</evidence>
<dbReference type="PANTHER" id="PTHR30290">
    <property type="entry name" value="PERIPLASMIC BINDING COMPONENT OF ABC TRANSPORTER"/>
    <property type="match status" value="1"/>
</dbReference>
<accession>A0ABX1E6I8</accession>
<dbReference type="Gene3D" id="3.10.105.10">
    <property type="entry name" value="Dipeptide-binding Protein, Domain 3"/>
    <property type="match status" value="1"/>
</dbReference>
<comment type="caution">
    <text evidence="6">The sequence shown here is derived from an EMBL/GenBank/DDBJ whole genome shotgun (WGS) entry which is preliminary data.</text>
</comment>
<dbReference type="InterPro" id="IPR039424">
    <property type="entry name" value="SBP_5"/>
</dbReference>
<evidence type="ECO:0000256" key="3">
    <source>
        <dbReference type="ARBA" id="ARBA00022448"/>
    </source>
</evidence>
<feature type="domain" description="Solute-binding protein family 5" evidence="5">
    <location>
        <begin position="119"/>
        <end position="480"/>
    </location>
</feature>
<dbReference type="PIRSF" id="PIRSF002741">
    <property type="entry name" value="MppA"/>
    <property type="match status" value="1"/>
</dbReference>
<name>A0ABX1E6I8_9PROT</name>
<evidence type="ECO:0000313" key="7">
    <source>
        <dbReference type="Proteomes" id="UP000787635"/>
    </source>
</evidence>
<evidence type="ECO:0000256" key="4">
    <source>
        <dbReference type="ARBA" id="ARBA00022729"/>
    </source>
</evidence>
<dbReference type="PANTHER" id="PTHR30290:SF9">
    <property type="entry name" value="OLIGOPEPTIDE-BINDING PROTEIN APPA"/>
    <property type="match status" value="1"/>
</dbReference>
<evidence type="ECO:0000259" key="5">
    <source>
        <dbReference type="Pfam" id="PF00496"/>
    </source>
</evidence>
<dbReference type="EMBL" id="JAAVNE010000032">
    <property type="protein sequence ID" value="NKC32807.1"/>
    <property type="molecule type" value="Genomic_DNA"/>
</dbReference>
<reference evidence="6 7" key="1">
    <citation type="submission" date="2020-03" db="EMBL/GenBank/DDBJ databases">
        <title>Roseomonas selenitidurans sp. nov. isolated from urban soil.</title>
        <authorList>
            <person name="Liu H."/>
        </authorList>
    </citation>
    <scope>NUCLEOTIDE SEQUENCE [LARGE SCALE GENOMIC DNA]</scope>
    <source>
        <strain evidence="6 7">BU-1</strain>
    </source>
</reference>
<dbReference type="Proteomes" id="UP000787635">
    <property type="component" value="Unassembled WGS sequence"/>
</dbReference>
<keyword evidence="3" id="KW-0813">Transport</keyword>
<comment type="similarity">
    <text evidence="2">Belongs to the bacterial solute-binding protein 5 family.</text>
</comment>
<keyword evidence="4" id="KW-0732">Signal</keyword>
<dbReference type="InterPro" id="IPR000914">
    <property type="entry name" value="SBP_5_dom"/>
</dbReference>
<evidence type="ECO:0000313" key="6">
    <source>
        <dbReference type="EMBL" id="NKC32807.1"/>
    </source>
</evidence>
<gene>
    <name evidence="6" type="ORF">HEQ75_18220</name>
</gene>
<dbReference type="Gene3D" id="3.90.76.10">
    <property type="entry name" value="Dipeptide-binding Protein, Domain 1"/>
    <property type="match status" value="1"/>
</dbReference>
<comment type="subcellular location">
    <subcellularLocation>
        <location evidence="1">Periplasm</location>
    </subcellularLocation>
</comment>
<keyword evidence="7" id="KW-1185">Reference proteome</keyword>
<evidence type="ECO:0000256" key="2">
    <source>
        <dbReference type="ARBA" id="ARBA00005695"/>
    </source>
</evidence>
<dbReference type="CDD" id="cd08498">
    <property type="entry name" value="PBP2_NikA_DppA_OppA_like_2"/>
    <property type="match status" value="1"/>
</dbReference>
<dbReference type="RefSeq" id="WP_168033313.1">
    <property type="nucleotide sequence ID" value="NZ_JAAVNE010000032.1"/>
</dbReference>